<evidence type="ECO:0000256" key="1">
    <source>
        <dbReference type="ARBA" id="ARBA00004651"/>
    </source>
</evidence>
<feature type="transmembrane region" description="Helical" evidence="6">
    <location>
        <begin position="188"/>
        <end position="206"/>
    </location>
</feature>
<evidence type="ECO:0000259" key="7">
    <source>
        <dbReference type="PROSITE" id="PS50850"/>
    </source>
</evidence>
<protein>
    <submittedName>
        <fullName evidence="8">MFS transporter</fullName>
    </submittedName>
</protein>
<dbReference type="EMBL" id="JAAGXA010000017">
    <property type="protein sequence ID" value="NEN80247.1"/>
    <property type="molecule type" value="Genomic_DNA"/>
</dbReference>
<feature type="transmembrane region" description="Helical" evidence="6">
    <location>
        <begin position="35"/>
        <end position="58"/>
    </location>
</feature>
<keyword evidence="4 6" id="KW-0472">Membrane</keyword>
<feature type="transmembrane region" description="Helical" evidence="6">
    <location>
        <begin position="427"/>
        <end position="447"/>
    </location>
</feature>
<feature type="domain" description="Major facilitator superfamily (MFS) profile" evidence="7">
    <location>
        <begin position="35"/>
        <end position="491"/>
    </location>
</feature>
<dbReference type="RefSeq" id="WP_163774032.1">
    <property type="nucleotide sequence ID" value="NZ_JAAGXA010000017.1"/>
</dbReference>
<dbReference type="PRINTS" id="PR01036">
    <property type="entry name" value="TCRTETB"/>
</dbReference>
<proteinExistence type="predicted"/>
<evidence type="ECO:0000256" key="4">
    <source>
        <dbReference type="ARBA" id="ARBA00023136"/>
    </source>
</evidence>
<feature type="region of interest" description="Disordered" evidence="5">
    <location>
        <begin position="1"/>
        <end position="27"/>
    </location>
</feature>
<feature type="transmembrane region" description="Helical" evidence="6">
    <location>
        <begin position="227"/>
        <end position="245"/>
    </location>
</feature>
<feature type="transmembrane region" description="Helical" evidence="6">
    <location>
        <begin position="251"/>
        <end position="271"/>
    </location>
</feature>
<evidence type="ECO:0000256" key="6">
    <source>
        <dbReference type="SAM" id="Phobius"/>
    </source>
</evidence>
<comment type="subcellular location">
    <subcellularLocation>
        <location evidence="1">Cell membrane</location>
        <topology evidence="1">Multi-pass membrane protein</topology>
    </subcellularLocation>
</comment>
<dbReference type="PANTHER" id="PTHR42718:SF48">
    <property type="entry name" value="CONSERVED TWO-DOMAIN MEMBRANE PROTEIN-RELATED"/>
    <property type="match status" value="1"/>
</dbReference>
<keyword evidence="3 6" id="KW-1133">Transmembrane helix</keyword>
<dbReference type="Pfam" id="PF07690">
    <property type="entry name" value="MFS_1"/>
    <property type="match status" value="1"/>
</dbReference>
<dbReference type="PANTHER" id="PTHR42718">
    <property type="entry name" value="MAJOR FACILITATOR SUPERFAMILY MULTIDRUG TRANSPORTER MFSC"/>
    <property type="match status" value="1"/>
</dbReference>
<comment type="caution">
    <text evidence="8">The sequence shown here is derived from an EMBL/GenBank/DDBJ whole genome shotgun (WGS) entry which is preliminary data.</text>
</comment>
<dbReference type="GO" id="GO:0005886">
    <property type="term" value="C:plasma membrane"/>
    <property type="evidence" value="ECO:0007669"/>
    <property type="project" value="UniProtKB-SubCell"/>
</dbReference>
<keyword evidence="9" id="KW-1185">Reference proteome</keyword>
<sequence>MTAVPTPTTTPSAPPSPRTTPSRPRPTSLRMAAPALLALCLTMLVEMVDNSILTVALPTIGRDLAVGPTGLQWIVGAYSLTFGGLLLIGGTLGDLLGRRRMLLVGLTGFGLSSLLVLAATEAWQLIAVRALCGVFAALIAPGTMSLMFRLFDDEQLRRRAIGLIVSVAMLGVVIGPVLGGLAVTHLHWQVLLVVNAPVAVIAWWGVWRGIPADDPADLRTGGADVPGALLSVATLGLGLLALTLAVDEGWYAPGTLAAAVGAVVAAVGFVLRERRAAHPMLDLRLFALPTVRGSALLQSGVMVAMVGVAFSSTQLFQYAWGWSPVVAGLGTLPMVAGMLLAGTLTDVLVDRVGHRLTAIAGSSLLVVALLVLVVALDAGYPVFAIGLGLLAVAMRLVVTTSAVALVEALPESHTSLGSALNDTSQEIGNSVGVAVIGTVTAAVMGTTLPVGVWSSAVTEQFLHGQRIGFALLAGLVAVITVVGARTLTDSRSTEEH</sequence>
<organism evidence="8 9">
    <name type="scientific">Nocardioides zeae</name>
    <dbReference type="NCBI Taxonomy" id="1457234"/>
    <lineage>
        <taxon>Bacteria</taxon>
        <taxon>Bacillati</taxon>
        <taxon>Actinomycetota</taxon>
        <taxon>Actinomycetes</taxon>
        <taxon>Propionibacteriales</taxon>
        <taxon>Nocardioidaceae</taxon>
        <taxon>Nocardioides</taxon>
    </lineage>
</organism>
<accession>A0A6P0HPT0</accession>
<reference evidence="8 9" key="1">
    <citation type="journal article" date="2014" name="Int. J. Syst. Evol. Microbiol.">
        <title>Nocardioides zeae sp. nov., isolated from the stem of Zea mays.</title>
        <authorList>
            <person name="Glaeser S.P."/>
            <person name="McInroy J.A."/>
            <person name="Busse H.J."/>
            <person name="Kampfer P."/>
        </authorList>
    </citation>
    <scope>NUCLEOTIDE SEQUENCE [LARGE SCALE GENOMIC DNA]</scope>
    <source>
        <strain evidence="8 9">JCM 30728</strain>
    </source>
</reference>
<feature type="transmembrane region" description="Helical" evidence="6">
    <location>
        <begin position="382"/>
        <end position="406"/>
    </location>
</feature>
<feature type="transmembrane region" description="Helical" evidence="6">
    <location>
        <begin position="160"/>
        <end position="182"/>
    </location>
</feature>
<feature type="transmembrane region" description="Helical" evidence="6">
    <location>
        <begin position="322"/>
        <end position="344"/>
    </location>
</feature>
<feature type="transmembrane region" description="Helical" evidence="6">
    <location>
        <begin position="70"/>
        <end position="89"/>
    </location>
</feature>
<dbReference type="Gene3D" id="1.20.1250.20">
    <property type="entry name" value="MFS general substrate transporter like domains"/>
    <property type="match status" value="1"/>
</dbReference>
<dbReference type="CDD" id="cd17321">
    <property type="entry name" value="MFS_MMR_MDR_like"/>
    <property type="match status" value="1"/>
</dbReference>
<dbReference type="SUPFAM" id="SSF103473">
    <property type="entry name" value="MFS general substrate transporter"/>
    <property type="match status" value="1"/>
</dbReference>
<gene>
    <name evidence="8" type="ORF">G3T38_18475</name>
</gene>
<evidence type="ECO:0000313" key="9">
    <source>
        <dbReference type="Proteomes" id="UP000468687"/>
    </source>
</evidence>
<feature type="transmembrane region" description="Helical" evidence="6">
    <location>
        <begin position="126"/>
        <end position="148"/>
    </location>
</feature>
<feature type="transmembrane region" description="Helical" evidence="6">
    <location>
        <begin position="356"/>
        <end position="376"/>
    </location>
</feature>
<dbReference type="InterPro" id="IPR020846">
    <property type="entry name" value="MFS_dom"/>
</dbReference>
<dbReference type="GO" id="GO:0022857">
    <property type="term" value="F:transmembrane transporter activity"/>
    <property type="evidence" value="ECO:0007669"/>
    <property type="project" value="InterPro"/>
</dbReference>
<feature type="compositionally biased region" description="Low complexity" evidence="5">
    <location>
        <begin position="1"/>
        <end position="11"/>
    </location>
</feature>
<evidence type="ECO:0000313" key="8">
    <source>
        <dbReference type="EMBL" id="NEN80247.1"/>
    </source>
</evidence>
<dbReference type="Proteomes" id="UP000468687">
    <property type="component" value="Unassembled WGS sequence"/>
</dbReference>
<feature type="transmembrane region" description="Helical" evidence="6">
    <location>
        <begin position="283"/>
        <end position="310"/>
    </location>
</feature>
<evidence type="ECO:0000256" key="3">
    <source>
        <dbReference type="ARBA" id="ARBA00022989"/>
    </source>
</evidence>
<feature type="transmembrane region" description="Helical" evidence="6">
    <location>
        <begin position="467"/>
        <end position="487"/>
    </location>
</feature>
<dbReference type="Gene3D" id="1.20.1720.10">
    <property type="entry name" value="Multidrug resistance protein D"/>
    <property type="match status" value="1"/>
</dbReference>
<keyword evidence="2 6" id="KW-0812">Transmembrane</keyword>
<dbReference type="InterPro" id="IPR036259">
    <property type="entry name" value="MFS_trans_sf"/>
</dbReference>
<evidence type="ECO:0000256" key="2">
    <source>
        <dbReference type="ARBA" id="ARBA00022692"/>
    </source>
</evidence>
<dbReference type="InterPro" id="IPR011701">
    <property type="entry name" value="MFS"/>
</dbReference>
<dbReference type="PROSITE" id="PS50850">
    <property type="entry name" value="MFS"/>
    <property type="match status" value="1"/>
</dbReference>
<dbReference type="AlphaFoldDB" id="A0A6P0HPT0"/>
<feature type="transmembrane region" description="Helical" evidence="6">
    <location>
        <begin position="101"/>
        <end position="120"/>
    </location>
</feature>
<evidence type="ECO:0000256" key="5">
    <source>
        <dbReference type="SAM" id="MobiDB-lite"/>
    </source>
</evidence>
<name>A0A6P0HPT0_9ACTN</name>